<dbReference type="SUPFAM" id="SSF52540">
    <property type="entry name" value="P-loop containing nucleoside triphosphate hydrolases"/>
    <property type="match status" value="1"/>
</dbReference>
<dbReference type="InterPro" id="IPR003593">
    <property type="entry name" value="AAA+_ATPase"/>
</dbReference>
<dbReference type="Proteomes" id="UP000017746">
    <property type="component" value="Chromosome"/>
</dbReference>
<dbReference type="RefSeq" id="WP_023561333.1">
    <property type="nucleotide sequence ID" value="NC_022657.1"/>
</dbReference>
<dbReference type="HOGENOM" id="CLU_010524_0_0_11"/>
<dbReference type="InterPro" id="IPR007111">
    <property type="entry name" value="NACHT_NTPase"/>
</dbReference>
<dbReference type="InterPro" id="IPR054567">
    <property type="entry name" value="NNH7"/>
</dbReference>
<feature type="domain" description="AAA+ ATPase" evidence="1">
    <location>
        <begin position="322"/>
        <end position="466"/>
    </location>
</feature>
<dbReference type="KEGG" id="afs:AFR_33690"/>
<dbReference type="eggNOG" id="COG5635">
    <property type="taxonomic scope" value="Bacteria"/>
</dbReference>
<accession>U5WAL9</accession>
<dbReference type="EMBL" id="CP006272">
    <property type="protein sequence ID" value="AGZ44996.1"/>
    <property type="molecule type" value="Genomic_DNA"/>
</dbReference>
<name>U5WAL9_9ACTN</name>
<dbReference type="SMART" id="SM00382">
    <property type="entry name" value="AAA"/>
    <property type="match status" value="1"/>
</dbReference>
<evidence type="ECO:0000313" key="2">
    <source>
        <dbReference type="EMBL" id="AGZ44996.1"/>
    </source>
</evidence>
<evidence type="ECO:0000313" key="3">
    <source>
        <dbReference type="Proteomes" id="UP000017746"/>
    </source>
</evidence>
<proteinExistence type="predicted"/>
<dbReference type="AlphaFoldDB" id="U5WAL9"/>
<keyword evidence="3" id="KW-1185">Reference proteome</keyword>
<dbReference type="STRING" id="1246995.AFR_33690"/>
<reference evidence="2 3" key="1">
    <citation type="journal article" date="2014" name="J. Biotechnol.">
        <title>Complete genome sequence of the actinobacterium Actinoplanes friuliensis HAG 010964, producer of the lipopeptide antibiotic friulimycin.</title>
        <authorList>
            <person name="Ruckert C."/>
            <person name="Szczepanowski R."/>
            <person name="Albersmeier A."/>
            <person name="Goesmann A."/>
            <person name="Fischer N."/>
            <person name="Steinkamper A."/>
            <person name="Puhler A."/>
            <person name="Biener R."/>
            <person name="Schwartz D."/>
            <person name="Kalinowski J."/>
        </authorList>
    </citation>
    <scope>NUCLEOTIDE SEQUENCE [LARGE SCALE GENOMIC DNA]</scope>
    <source>
        <strain evidence="2 3">DSM 7358</strain>
    </source>
</reference>
<dbReference type="PATRIC" id="fig|1246995.3.peg.6819"/>
<dbReference type="Gene3D" id="3.40.50.300">
    <property type="entry name" value="P-loop containing nucleotide triphosphate hydrolases"/>
    <property type="match status" value="1"/>
</dbReference>
<dbReference type="InterPro" id="IPR027417">
    <property type="entry name" value="P-loop_NTPase"/>
</dbReference>
<organism evidence="2 3">
    <name type="scientific">Actinoplanes friuliensis DSM 7358</name>
    <dbReference type="NCBI Taxonomy" id="1246995"/>
    <lineage>
        <taxon>Bacteria</taxon>
        <taxon>Bacillati</taxon>
        <taxon>Actinomycetota</taxon>
        <taxon>Actinomycetes</taxon>
        <taxon>Micromonosporales</taxon>
        <taxon>Micromonosporaceae</taxon>
        <taxon>Actinoplanes</taxon>
    </lineage>
</organism>
<evidence type="ECO:0000259" key="1">
    <source>
        <dbReference type="SMART" id="SM00382"/>
    </source>
</evidence>
<dbReference type="Pfam" id="PF05729">
    <property type="entry name" value="NACHT"/>
    <property type="match status" value="1"/>
</dbReference>
<gene>
    <name evidence="2" type="ORF">AFR_33690</name>
</gene>
<dbReference type="OrthoDB" id="419933at2"/>
<sequence length="1040" mass="115194">MGSRPLSYADAARLLGVHNNAVIKVLSGVSGGATAALTAGSLADVDFFALRGEVIRWGNEAVTGLRERVTGVRRFDRTLRLEAAHAVVVVTAFYEAVDAVLPDADLTAGEQVAVITSTALRARYADLLQILIETPPPMPAPHRPFETTVADLRVYFRSAAVAVRGFLSGLSAFEDRVPARLEDEVCKIAVRRYIEAYRRLTTEAPEFAVWAAMIEAQATRTLLRNALDDLRSVSGGATVDAVLAGLGKRYRAGLDRAIITSAYAPAHVVLPTLSEGYLDPHGRVAVAGPQDLPATESWWEQAVTVEDVHGFLLAHLTGPDAVTGPLVVLGQPGSGKSAMTRILAARLPPADFLVVRVELRTVPAESSIQSQIEQALLQMLGEHVSWADLTRRAGPALPVVILDGFDELLQATGMNRADYLEEIRRFQSREQELDRPVAVLVTSRTVVADRARIPDSTVVLRLEPFDETQINAWLAVWNAHNAAGLAARDLRPLPPAAALAHGELAVQPLLLLLLALYDAGANALQTAGDDLRRVDLYERLFTDFVVREVGKHSRDLTADQHADEIEVEWRRLGAIAIAILNRGSDVILEPELNDDIPRLLLESDLRRAHDTSAHRALGAGQLMVGRFFFIHESRATRDTAGPERSFEFLHATFGEFLAARRIVSLLVDLAEERLHQRRRRGVIDPGPLYAATSFVTIARRAPLWEMCREMLAHLDPQQRQDCRALALELLADAGYAHPTWTGQDYEPRRTPLAVRHAAFSANLVCFVLLLSDGPVDAIDLVGEPVVTNWRRQALLWQSQLEPEDRKRMWQTLRVAWDLTADPTRLTVRIEDGAAVGVYESVPWPPDTHPWTVRPDDHPHLLAPDVSVRADSRMGRSLRRSAFVQTAHDVREILYDLMPYWEHVGTPRLHRLDDEPVLVSEAALFFELLLAPADAHSPDERARRYAWAFKLIQLPRQRDLLIRQLLEDGPGLTDEGLGQIFHTLGTPDIHRNYETFENLLSAVLERDDGLAVAATLLLNADEDPLEERMAQLYGKLGIEVY</sequence>
<protein>
    <recommendedName>
        <fullName evidence="1">AAA+ ATPase domain-containing protein</fullName>
    </recommendedName>
</protein>
<dbReference type="Pfam" id="PF22738">
    <property type="entry name" value="NNH7"/>
    <property type="match status" value="1"/>
</dbReference>